<proteinExistence type="predicted"/>
<dbReference type="Proteomes" id="UP000322077">
    <property type="component" value="Unassembled WGS sequence"/>
</dbReference>
<name>A0A5D9C2I3_9SPHN</name>
<keyword evidence="2" id="KW-1185">Reference proteome</keyword>
<dbReference type="EMBL" id="VTOU01000003">
    <property type="protein sequence ID" value="TZG25633.1"/>
    <property type="molecule type" value="Genomic_DNA"/>
</dbReference>
<evidence type="ECO:0000313" key="2">
    <source>
        <dbReference type="Proteomes" id="UP000322077"/>
    </source>
</evidence>
<accession>A0A5D9C2I3</accession>
<gene>
    <name evidence="1" type="ORF">FYJ91_11445</name>
</gene>
<dbReference type="RefSeq" id="WP_149522441.1">
    <property type="nucleotide sequence ID" value="NZ_VTOU01000003.1"/>
</dbReference>
<dbReference type="AlphaFoldDB" id="A0A5D9C2I3"/>
<reference evidence="1 2" key="1">
    <citation type="submission" date="2019-08" db="EMBL/GenBank/DDBJ databases">
        <authorList>
            <person name="Wang G."/>
            <person name="Xu Z."/>
        </authorList>
    </citation>
    <scope>NUCLEOTIDE SEQUENCE [LARGE SCALE GENOMIC DNA]</scope>
    <source>
        <strain evidence="1 2">ZX</strain>
    </source>
</reference>
<evidence type="ECO:0000313" key="1">
    <source>
        <dbReference type="EMBL" id="TZG25633.1"/>
    </source>
</evidence>
<sequence>MGVPDIRSPLEMVMFAAWVNVPVDQVPASYRAPACADTMAAWKRVGEAALAYHREHEATPDLPERGGWRSIASAPKGREVLVWPGFCDDVTEAILGDAGWQIATMNGQTMTGNPEMWMPKPLPPGCTTPAPAGELEEMARALLAKVLTEEGMELAGADMANGYPEADTPTYLALRAVTEALRTYPGATTKGGSSNVSL</sequence>
<organism evidence="1 2">
    <name type="scientific">Sphingomonas montanisoli</name>
    <dbReference type="NCBI Taxonomy" id="2606412"/>
    <lineage>
        <taxon>Bacteria</taxon>
        <taxon>Pseudomonadati</taxon>
        <taxon>Pseudomonadota</taxon>
        <taxon>Alphaproteobacteria</taxon>
        <taxon>Sphingomonadales</taxon>
        <taxon>Sphingomonadaceae</taxon>
        <taxon>Sphingomonas</taxon>
    </lineage>
</organism>
<comment type="caution">
    <text evidence="1">The sequence shown here is derived from an EMBL/GenBank/DDBJ whole genome shotgun (WGS) entry which is preliminary data.</text>
</comment>
<protein>
    <submittedName>
        <fullName evidence="1">Uncharacterized protein</fullName>
    </submittedName>
</protein>